<dbReference type="Proteomes" id="UP000245390">
    <property type="component" value="Unassembled WGS sequence"/>
</dbReference>
<accession>A0A316FZM8</accession>
<protein>
    <submittedName>
        <fullName evidence="1">Uncharacterized protein</fullName>
    </submittedName>
</protein>
<organism evidence="1 2">
    <name type="scientific">Silicimonas algicola</name>
    <dbReference type="NCBI Taxonomy" id="1826607"/>
    <lineage>
        <taxon>Bacteria</taxon>
        <taxon>Pseudomonadati</taxon>
        <taxon>Pseudomonadota</taxon>
        <taxon>Alphaproteobacteria</taxon>
        <taxon>Rhodobacterales</taxon>
        <taxon>Paracoccaceae</taxon>
    </lineage>
</organism>
<proteinExistence type="predicted"/>
<keyword evidence="2" id="KW-1185">Reference proteome</keyword>
<evidence type="ECO:0000313" key="1">
    <source>
        <dbReference type="EMBL" id="PWK54154.1"/>
    </source>
</evidence>
<dbReference type="KEGG" id="salo:EF888_18615"/>
<reference evidence="1 2" key="1">
    <citation type="submission" date="2018-05" db="EMBL/GenBank/DDBJ databases">
        <title>Genomic Encyclopedia of Type Strains, Phase IV (KMG-IV): sequencing the most valuable type-strain genomes for metagenomic binning, comparative biology and taxonomic classification.</title>
        <authorList>
            <person name="Goeker M."/>
        </authorList>
    </citation>
    <scope>NUCLEOTIDE SEQUENCE [LARGE SCALE GENOMIC DNA]</scope>
    <source>
        <strain evidence="1 2">DSM 103371</strain>
    </source>
</reference>
<name>A0A316FZM8_9RHOB</name>
<dbReference type="EMBL" id="QGGV01000012">
    <property type="protein sequence ID" value="PWK54154.1"/>
    <property type="molecule type" value="Genomic_DNA"/>
</dbReference>
<evidence type="ECO:0000313" key="2">
    <source>
        <dbReference type="Proteomes" id="UP000245390"/>
    </source>
</evidence>
<dbReference type="RefSeq" id="WP_109760930.1">
    <property type="nucleotide sequence ID" value="NZ_CP034588.1"/>
</dbReference>
<dbReference type="OrthoDB" id="7726846at2"/>
<sequence length="74" mass="8001">MQLLLTYPSAPADWDASSEDRAQAGLTQLQVWRDADGGATVVLLEVNDRAKAEAWLAKERGLGASIDARFLKTA</sequence>
<gene>
    <name evidence="1" type="ORF">C8D95_112143</name>
</gene>
<dbReference type="AlphaFoldDB" id="A0A316FZM8"/>
<comment type="caution">
    <text evidence="1">The sequence shown here is derived from an EMBL/GenBank/DDBJ whole genome shotgun (WGS) entry which is preliminary data.</text>
</comment>